<dbReference type="Pfam" id="PF19419">
    <property type="entry name" value="DUF5983"/>
    <property type="match status" value="1"/>
</dbReference>
<feature type="domain" description="DUF5983" evidence="1">
    <location>
        <begin position="6"/>
        <end position="96"/>
    </location>
</feature>
<sequence>MTVCRYLDTTTGHLPEGEATALRESTIEHIVADAYEYGWWVWVPPARVVDGDEREELRAEAPCLLNLIDYARAQGCDYLRLDADGAAIDGLPTFQW</sequence>
<gene>
    <name evidence="2" type="ORF">UFOPK3564_00090</name>
</gene>
<accession>A0A6J7FHF6</accession>
<dbReference type="InterPro" id="IPR046025">
    <property type="entry name" value="DUF5983"/>
</dbReference>
<proteinExistence type="predicted"/>
<evidence type="ECO:0000313" key="2">
    <source>
        <dbReference type="EMBL" id="CAB4892370.1"/>
    </source>
</evidence>
<reference evidence="2" key="1">
    <citation type="submission" date="2020-05" db="EMBL/GenBank/DDBJ databases">
        <authorList>
            <person name="Chiriac C."/>
            <person name="Salcher M."/>
            <person name="Ghai R."/>
            <person name="Kavagutti S V."/>
        </authorList>
    </citation>
    <scope>NUCLEOTIDE SEQUENCE</scope>
</reference>
<evidence type="ECO:0000259" key="1">
    <source>
        <dbReference type="Pfam" id="PF19419"/>
    </source>
</evidence>
<name>A0A6J7FHF6_9ZZZZ</name>
<organism evidence="2">
    <name type="scientific">freshwater metagenome</name>
    <dbReference type="NCBI Taxonomy" id="449393"/>
    <lineage>
        <taxon>unclassified sequences</taxon>
        <taxon>metagenomes</taxon>
        <taxon>ecological metagenomes</taxon>
    </lineage>
</organism>
<dbReference type="EMBL" id="CAFBMK010000003">
    <property type="protein sequence ID" value="CAB4892370.1"/>
    <property type="molecule type" value="Genomic_DNA"/>
</dbReference>
<protein>
    <submittedName>
        <fullName evidence="2">Unannotated protein</fullName>
    </submittedName>
</protein>
<dbReference type="AlphaFoldDB" id="A0A6J7FHF6"/>